<organism evidence="5 6">
    <name type="scientific">Fructobacillus papyrifericola</name>
    <dbReference type="NCBI Taxonomy" id="2713172"/>
    <lineage>
        <taxon>Bacteria</taxon>
        <taxon>Bacillati</taxon>
        <taxon>Bacillota</taxon>
        <taxon>Bacilli</taxon>
        <taxon>Lactobacillales</taxon>
        <taxon>Lactobacillaceae</taxon>
        <taxon>Fructobacillus</taxon>
    </lineage>
</organism>
<keyword evidence="6" id="KW-1185">Reference proteome</keyword>
<protein>
    <submittedName>
        <fullName evidence="5">DUF1542 domain-containing protein</fullName>
    </submittedName>
</protein>
<evidence type="ECO:0000256" key="2">
    <source>
        <dbReference type="SAM" id="MobiDB-lite"/>
    </source>
</evidence>
<dbReference type="EMBL" id="JAAMFJ010000001">
    <property type="protein sequence ID" value="MBS9335844.1"/>
    <property type="molecule type" value="Genomic_DNA"/>
</dbReference>
<dbReference type="Proteomes" id="UP000735205">
    <property type="component" value="Unassembled WGS sequence"/>
</dbReference>
<dbReference type="Gene3D" id="1.20.5.420">
    <property type="entry name" value="Immunoglobulin FC, subunit C"/>
    <property type="match status" value="1"/>
</dbReference>
<proteinExistence type="predicted"/>
<dbReference type="Pfam" id="PF01468">
    <property type="entry name" value="GA"/>
    <property type="match status" value="1"/>
</dbReference>
<feature type="domain" description="DUF1542" evidence="4">
    <location>
        <begin position="309"/>
        <end position="382"/>
    </location>
</feature>
<gene>
    <name evidence="5" type="ORF">G6R28_01155</name>
</gene>
<sequence>MKKNGTLKEHFKMYKAGKVWLFAAVIGLTLGAGAQSVSGLMTLPGFPTAIKASADDGTRPYWFGQNVDYFKHYNETPDKTTVPESTQDAWQAGKTANEIASLKSDSQFTYDSLTYDQSTGKFTMSLTFKVPTLATNGASRSSYFDLAFSQSLTSKIKSTPSFTAASGSHADLNFTNNVYSNSFNAGSTVGGTSKMSLVIDPVKITSSDQITGMFSSDTGTTGYHPIFSVVRTLGYNDFGNAFNTQLLNQLKINSNGKIDNLNHLNDDQKNDFHNQINNENTNNDFVNDLDNIDKKAADADSNAAGLVTAKTAAKAAVDQAATNAKAKIDGMSGLTDDQKKAAKAKIDADDAAADKNIDNATDTDGINNAQTNGINQINSDADNAQAKADAKSAIDSAATDAKNTIDNTPGLSDTDKTNAKNKVDQDEQTLRLTLITPLTVRESMMRRRRVSLPLKRTPMMPLARVKQRPMPRRPLIRLQPMPKTRLMR</sequence>
<dbReference type="Pfam" id="PF07564">
    <property type="entry name" value="DUF1542"/>
    <property type="match status" value="1"/>
</dbReference>
<dbReference type="InterPro" id="IPR011439">
    <property type="entry name" value="DUF1542"/>
</dbReference>
<evidence type="ECO:0000256" key="1">
    <source>
        <dbReference type="ARBA" id="ARBA00022729"/>
    </source>
</evidence>
<evidence type="ECO:0000313" key="6">
    <source>
        <dbReference type="Proteomes" id="UP000735205"/>
    </source>
</evidence>
<dbReference type="RefSeq" id="WP_213792411.1">
    <property type="nucleotide sequence ID" value="NZ_JAAMFJ010000001.1"/>
</dbReference>
<dbReference type="Pfam" id="PF19258">
    <property type="entry name" value="KxYKxGKxW_sig"/>
    <property type="match status" value="1"/>
</dbReference>
<evidence type="ECO:0000313" key="5">
    <source>
        <dbReference type="EMBL" id="MBS9335844.1"/>
    </source>
</evidence>
<keyword evidence="1" id="KW-0732">Signal</keyword>
<feature type="compositionally biased region" description="Basic and acidic residues" evidence="2">
    <location>
        <begin position="413"/>
        <end position="424"/>
    </location>
</feature>
<feature type="domain" description="Protein G-related albumin-binding (GA) module" evidence="3">
    <location>
        <begin position="245"/>
        <end position="284"/>
    </location>
</feature>
<dbReference type="NCBIfam" id="TIGR03715">
    <property type="entry name" value="KxYKxGKxW"/>
    <property type="match status" value="1"/>
</dbReference>
<dbReference type="InterPro" id="IPR002988">
    <property type="entry name" value="GA_module"/>
</dbReference>
<evidence type="ECO:0000259" key="4">
    <source>
        <dbReference type="Pfam" id="PF07564"/>
    </source>
</evidence>
<comment type="caution">
    <text evidence="5">The sequence shown here is derived from an EMBL/GenBank/DDBJ whole genome shotgun (WGS) entry which is preliminary data.</text>
</comment>
<dbReference type="InterPro" id="IPR022263">
    <property type="entry name" value="KxYKxGKxW"/>
</dbReference>
<evidence type="ECO:0000259" key="3">
    <source>
        <dbReference type="Pfam" id="PF01468"/>
    </source>
</evidence>
<name>A0ABS5QRL7_9LACO</name>
<accession>A0ABS5QRL7</accession>
<reference evidence="5 6" key="1">
    <citation type="submission" date="2020-02" db="EMBL/GenBank/DDBJ databases">
        <title>Fructobacillus sp. isolated from paper mulberry of Taiwan.</title>
        <authorList>
            <person name="Lin S.-T."/>
        </authorList>
    </citation>
    <scope>NUCLEOTIDE SEQUENCE [LARGE SCALE GENOMIC DNA]</scope>
    <source>
        <strain evidence="5 6">M1-21</strain>
    </source>
</reference>
<feature type="region of interest" description="Disordered" evidence="2">
    <location>
        <begin position="400"/>
        <end position="424"/>
    </location>
</feature>